<evidence type="ECO:0000256" key="1">
    <source>
        <dbReference type="PIRNR" id="PIRNR021438"/>
    </source>
</evidence>
<dbReference type="OrthoDB" id="1700484at2"/>
<dbReference type="NCBIfam" id="TIGR04092">
    <property type="entry name" value="LTA_DltD"/>
    <property type="match status" value="1"/>
</dbReference>
<dbReference type="Proteomes" id="UP000029079">
    <property type="component" value="Chromosome"/>
</dbReference>
<comment type="similarity">
    <text evidence="1">Belongs to the DltD family.</text>
</comment>
<dbReference type="InterPro" id="IPR023896">
    <property type="entry name" value="LTA_DltD"/>
</dbReference>
<evidence type="ECO:0000313" key="4">
    <source>
        <dbReference type="Proteomes" id="UP000029079"/>
    </source>
</evidence>
<dbReference type="InterPro" id="IPR006998">
    <property type="entry name" value="DltD"/>
</dbReference>
<keyword evidence="2" id="KW-1133">Transmembrane helix</keyword>
<dbReference type="KEGG" id="wce:WS08_0687"/>
<comment type="pathway">
    <text evidence="1">Cell wall biogenesis; lipoteichoic acid biosynthesis.</text>
</comment>
<reference evidence="3 4" key="1">
    <citation type="journal article" date="2014" name="Genome Announc.">
        <title>Complete Genome Sequences of Fish Pathogenic Weissella ceti Strains WS74 and WS105.</title>
        <authorList>
            <person name="Figueiredo H.C."/>
            <person name="Leal C.A."/>
            <person name="Dorella F.A."/>
            <person name="Carvalho A.F."/>
            <person name="Soares S.C."/>
            <person name="Pereira F.L."/>
            <person name="Azevedo V.A."/>
        </authorList>
    </citation>
    <scope>NUCLEOTIDE SEQUENCE [LARGE SCALE GENOMIC DNA]</scope>
    <source>
        <strain evidence="3 4">WS74</strain>
    </source>
</reference>
<dbReference type="KEGG" id="wct:WS74_0689"/>
<protein>
    <recommendedName>
        <fullName evidence="1">Protein DltD</fullName>
    </recommendedName>
</protein>
<dbReference type="EMBL" id="CP009223">
    <property type="protein sequence ID" value="AIM62941.1"/>
    <property type="molecule type" value="Genomic_DNA"/>
</dbReference>
<sequence>MLKRLWLIFGPVLLAVLGVIIVVFGINFTPHMSFDTAKKTAASVSPKVFKSATIKQELLDDTEHRFVPFFGSSEWKRFDAFHPATLAEKYDRDYRPLLLGQAGATSLSQYFGMQQITEQMTDKQAVFVISPQWFAKKGAQPGTFSHYFSPSQGLYFLKNATDSKADQYAAQRFLKMMPDSNQTSLMKKVAAGETLTESDRKWIDWHLDVQMKEDRFFSSWRLNDEYKGDVASKLKDLPETYDRQELAKRATEAGKKNTTNNPFGIQNKFFSDRLSSEKKLARLKNSQKKFNYCESSEYQDFQLVLEQLAETNTDVLFVIPPVNKKWSDYTGLDMKMYGDAVDKIKFQLTSQGFDNIADFSKDGDKPYFMQDTIHVGWNGWLAIDDAILPFLDNPSKPHTYTVNDEFLRDEWANYSPRTQEHDVKSVFK</sequence>
<reference evidence="4" key="2">
    <citation type="submission" date="2014-08" db="EMBL/GenBank/DDBJ databases">
        <title>Complete genome of Weissella ceti strain WS74 isolated from diseased rainbow trout in Brazil.</title>
        <authorList>
            <person name="Figueiredo H.C.P."/>
            <person name="Leal C.A.G."/>
            <person name="Pereira F.L."/>
            <person name="Soares S.C."/>
            <person name="Dorella F.A."/>
            <person name="Carvalho A.F."/>
            <person name="Azevedo V.A.C."/>
        </authorList>
    </citation>
    <scope>NUCLEOTIDE SEQUENCE [LARGE SCALE GENOMIC DNA]</scope>
    <source>
        <strain evidence="4">WS74</strain>
    </source>
</reference>
<keyword evidence="2" id="KW-0812">Transmembrane</keyword>
<proteinExistence type="inferred from homology"/>
<organism evidence="3 4">
    <name type="scientific">Weissella ceti</name>
    <dbReference type="NCBI Taxonomy" id="759620"/>
    <lineage>
        <taxon>Bacteria</taxon>
        <taxon>Bacillati</taxon>
        <taxon>Bacillota</taxon>
        <taxon>Bacilli</taxon>
        <taxon>Lactobacillales</taxon>
        <taxon>Lactobacillaceae</taxon>
        <taxon>Weissella</taxon>
    </lineage>
</organism>
<dbReference type="PATRIC" id="fig|759620.7.peg.713"/>
<dbReference type="AlphaFoldDB" id="A0A075TZA8"/>
<keyword evidence="4" id="KW-1185">Reference proteome</keyword>
<dbReference type="GO" id="GO:0005886">
    <property type="term" value="C:plasma membrane"/>
    <property type="evidence" value="ECO:0007669"/>
    <property type="project" value="UniProtKB-UniRule"/>
</dbReference>
<gene>
    <name evidence="3" type="ORF">WS74_0689</name>
</gene>
<dbReference type="RefSeq" id="WP_009496496.1">
    <property type="nucleotide sequence ID" value="NZ_CP009223.1"/>
</dbReference>
<keyword evidence="1" id="KW-1003">Cell membrane</keyword>
<dbReference type="PANTHER" id="PTHR40039">
    <property type="entry name" value="PROTEIN DLTD"/>
    <property type="match status" value="1"/>
</dbReference>
<dbReference type="Pfam" id="PF04914">
    <property type="entry name" value="DltD"/>
    <property type="match status" value="1"/>
</dbReference>
<name>A0A075TZA8_9LACO</name>
<dbReference type="PANTHER" id="PTHR40039:SF1">
    <property type="entry name" value="PROTEIN DLTD"/>
    <property type="match status" value="1"/>
</dbReference>
<feature type="transmembrane region" description="Helical" evidence="2">
    <location>
        <begin position="6"/>
        <end position="29"/>
    </location>
</feature>
<dbReference type="STRING" id="759620.WS105_0749"/>
<dbReference type="PIRSF" id="PIRSF021438">
    <property type="entry name" value="DltD"/>
    <property type="match status" value="1"/>
</dbReference>
<dbReference type="GO" id="GO:0070395">
    <property type="term" value="P:lipoteichoic acid biosynthetic process"/>
    <property type="evidence" value="ECO:0007669"/>
    <property type="project" value="UniProtKB-UniRule"/>
</dbReference>
<keyword evidence="1 2" id="KW-0472">Membrane</keyword>
<dbReference type="UniPathway" id="UPA00556"/>
<evidence type="ECO:0000313" key="3">
    <source>
        <dbReference type="EMBL" id="AIM62941.1"/>
    </source>
</evidence>
<dbReference type="KEGG" id="wci:WS105_0749"/>
<accession>A0A075TZA8</accession>
<evidence type="ECO:0000256" key="2">
    <source>
        <dbReference type="SAM" id="Phobius"/>
    </source>
</evidence>